<protein>
    <submittedName>
        <fullName evidence="1">Uncharacterized protein</fullName>
    </submittedName>
</protein>
<reference evidence="1 2" key="2">
    <citation type="submission" date="2015-02" db="EMBL/GenBank/DDBJ databases">
        <title>The complete genome of Sphingomonas hengshuiensis sp. WHSC-8 isolated from soil of Hengshui Lake.</title>
        <authorList>
            <person name="Wei S."/>
            <person name="Guo J."/>
            <person name="Su C."/>
            <person name="Wu R."/>
            <person name="Zhang Z."/>
            <person name="Liang K."/>
            <person name="Li H."/>
            <person name="Wang T."/>
            <person name="Liu H."/>
            <person name="Zhang C."/>
            <person name="Li Z."/>
            <person name="Wang Q."/>
            <person name="Meng J."/>
        </authorList>
    </citation>
    <scope>NUCLEOTIDE SEQUENCE [LARGE SCALE GENOMIC DNA]</scope>
    <source>
        <strain evidence="1 2">WHSC-8</strain>
    </source>
</reference>
<evidence type="ECO:0000313" key="2">
    <source>
        <dbReference type="Proteomes" id="UP000032300"/>
    </source>
</evidence>
<organism evidence="1 2">
    <name type="scientific">Sphingomonas hengshuiensis</name>
    <dbReference type="NCBI Taxonomy" id="1609977"/>
    <lineage>
        <taxon>Bacteria</taxon>
        <taxon>Pseudomonadati</taxon>
        <taxon>Pseudomonadota</taxon>
        <taxon>Alphaproteobacteria</taxon>
        <taxon>Sphingomonadales</taxon>
        <taxon>Sphingomonadaceae</taxon>
        <taxon>Sphingomonas</taxon>
    </lineage>
</organism>
<evidence type="ECO:0000313" key="1">
    <source>
        <dbReference type="EMBL" id="AJP73160.1"/>
    </source>
</evidence>
<dbReference type="Proteomes" id="UP000032300">
    <property type="component" value="Chromosome"/>
</dbReference>
<gene>
    <name evidence="1" type="ORF">TS85_17220</name>
</gene>
<dbReference type="RefSeq" id="WP_044333857.1">
    <property type="nucleotide sequence ID" value="NZ_CP010836.1"/>
</dbReference>
<accession>A0A7U4LG56</accession>
<sequence>MTKKTDKFIADRAASIQVNNDGAKGEPFDLGDDEGDAVPAAADLAPREPDAIDRLVEDALGELGGASDALFAPIAELIDAANSMEEVRELLATRVGDLIAGMDAEQIVQLGERAGFAARIAGLIEVPGK</sequence>
<name>A0A7U4LG56_9SPHN</name>
<keyword evidence="2" id="KW-1185">Reference proteome</keyword>
<reference evidence="1 2" key="1">
    <citation type="journal article" date="2015" name="Int. J. Syst. Evol. Microbiol.">
        <title>Sphingomonas hengshuiensis sp. nov., isolated from lake wetland.</title>
        <authorList>
            <person name="Wei S."/>
            <person name="Wang T."/>
            <person name="Liu H."/>
            <person name="Zhang C."/>
            <person name="Guo J."/>
            <person name="Wang Q."/>
            <person name="Liang K."/>
            <person name="Zhang Z."/>
        </authorList>
    </citation>
    <scope>NUCLEOTIDE SEQUENCE [LARGE SCALE GENOMIC DNA]</scope>
    <source>
        <strain evidence="1 2">WHSC-8</strain>
    </source>
</reference>
<dbReference type="EMBL" id="CP010836">
    <property type="protein sequence ID" value="AJP73160.1"/>
    <property type="molecule type" value="Genomic_DNA"/>
</dbReference>
<dbReference type="KEGG" id="sphi:TS85_17220"/>
<proteinExistence type="predicted"/>
<dbReference type="AlphaFoldDB" id="A0A7U4LG56"/>